<dbReference type="InterPro" id="IPR013784">
    <property type="entry name" value="Carb-bd-like_fold"/>
</dbReference>
<reference evidence="1 2" key="1">
    <citation type="journal article" date="2016" name="Front. Microbiol.">
        <title>Single-Cell (Meta-)Genomics of a Dimorphic Candidatus Thiomargarita nelsonii Reveals Genomic Plasticity.</title>
        <authorList>
            <person name="Flood B.E."/>
            <person name="Fliss P."/>
            <person name="Jones D.S."/>
            <person name="Dick G.J."/>
            <person name="Jain S."/>
            <person name="Kaster A.K."/>
            <person name="Winkel M."/>
            <person name="Mussmann M."/>
            <person name="Bailey J."/>
        </authorList>
    </citation>
    <scope>NUCLEOTIDE SEQUENCE [LARGE SCALE GENOMIC DNA]</scope>
    <source>
        <strain evidence="1">Hydrate Ridge</strain>
    </source>
</reference>
<dbReference type="Proteomes" id="UP000030428">
    <property type="component" value="Unassembled WGS sequence"/>
</dbReference>
<evidence type="ECO:0008006" key="3">
    <source>
        <dbReference type="Google" id="ProtNLM"/>
    </source>
</evidence>
<evidence type="ECO:0000313" key="2">
    <source>
        <dbReference type="Proteomes" id="UP000030428"/>
    </source>
</evidence>
<dbReference type="SUPFAM" id="SSF49452">
    <property type="entry name" value="Starch-binding domain-like"/>
    <property type="match status" value="1"/>
</dbReference>
<sequence length="154" mass="16357">MVALNEGGIELRVTNQGIYTQMTPGTYRLDLDPAGYPIGGMLPTKSYAVHVTAGGYTSITVPFSVSYSIAGTVQDNQGNPISGVKVEAVPVEKGNKSFAITNGAGIFFVDNVRQGVYKMLLDGESANADTIEITPDSELIVEINLKKANSLQIE</sequence>
<dbReference type="EMBL" id="JSZA02000261">
    <property type="protein sequence ID" value="TGN99914.1"/>
    <property type="molecule type" value="Genomic_DNA"/>
</dbReference>
<comment type="caution">
    <text evidence="1">The sequence shown here is derived from an EMBL/GenBank/DDBJ whole genome shotgun (WGS) entry which is preliminary data.</text>
</comment>
<keyword evidence="2" id="KW-1185">Reference proteome</keyword>
<name>A0A4E0RLP6_9GAMM</name>
<accession>A0A4E0RLP6</accession>
<gene>
    <name evidence="1" type="ORF">PN36_31820</name>
</gene>
<protein>
    <recommendedName>
        <fullName evidence="3">Carboxypeptidase regulatory-like domain-containing protein</fullName>
    </recommendedName>
</protein>
<proteinExistence type="predicted"/>
<evidence type="ECO:0000313" key="1">
    <source>
        <dbReference type="EMBL" id="TGN99914.1"/>
    </source>
</evidence>
<dbReference type="Gene3D" id="2.60.40.1120">
    <property type="entry name" value="Carboxypeptidase-like, regulatory domain"/>
    <property type="match status" value="1"/>
</dbReference>
<organism evidence="1 2">
    <name type="scientific">Candidatus Thiomargarita nelsonii</name>
    <dbReference type="NCBI Taxonomy" id="1003181"/>
    <lineage>
        <taxon>Bacteria</taxon>
        <taxon>Pseudomonadati</taxon>
        <taxon>Pseudomonadota</taxon>
        <taxon>Gammaproteobacteria</taxon>
        <taxon>Thiotrichales</taxon>
        <taxon>Thiotrichaceae</taxon>
        <taxon>Thiomargarita</taxon>
    </lineage>
</organism>
<dbReference type="GO" id="GO:0030246">
    <property type="term" value="F:carbohydrate binding"/>
    <property type="evidence" value="ECO:0007669"/>
    <property type="project" value="InterPro"/>
</dbReference>
<dbReference type="AlphaFoldDB" id="A0A4E0RLP6"/>
<dbReference type="Pfam" id="PF13620">
    <property type="entry name" value="CarboxypepD_reg"/>
    <property type="match status" value="1"/>
</dbReference>